<keyword evidence="3" id="KW-0832">Ubl conjugation</keyword>
<dbReference type="GO" id="GO:0036297">
    <property type="term" value="P:interstrand cross-link repair"/>
    <property type="evidence" value="ECO:0007669"/>
    <property type="project" value="TreeGrafter"/>
</dbReference>
<dbReference type="STRING" id="225164.V3ZCS3"/>
<name>V3ZCS3_LOTGI</name>
<dbReference type="OMA" id="QCIRGNT"/>
<dbReference type="GO" id="GO:0005634">
    <property type="term" value="C:nucleus"/>
    <property type="evidence" value="ECO:0007669"/>
    <property type="project" value="UniProtKB-SubCell"/>
</dbReference>
<evidence type="ECO:0000256" key="7">
    <source>
        <dbReference type="SAM" id="SignalP"/>
    </source>
</evidence>
<evidence type="ECO:0000256" key="2">
    <source>
        <dbReference type="ARBA" id="ARBA00022499"/>
    </source>
</evidence>
<comment type="similarity">
    <text evidence="5">Belongs to the Fanconi anemia protein FANCD2 family.</text>
</comment>
<evidence type="ECO:0000313" key="9">
    <source>
        <dbReference type="Proteomes" id="UP000030746"/>
    </source>
</evidence>
<evidence type="ECO:0008006" key="10">
    <source>
        <dbReference type="Google" id="ProtNLM"/>
    </source>
</evidence>
<dbReference type="Pfam" id="PF14631">
    <property type="entry name" value="FancD2"/>
    <property type="match status" value="1"/>
</dbReference>
<feature type="compositionally biased region" description="Acidic residues" evidence="6">
    <location>
        <begin position="1408"/>
        <end position="1422"/>
    </location>
</feature>
<feature type="region of interest" description="Disordered" evidence="6">
    <location>
        <begin position="1390"/>
        <end position="1428"/>
    </location>
</feature>
<keyword evidence="4" id="KW-0539">Nucleus</keyword>
<dbReference type="OrthoDB" id="27031at2759"/>
<dbReference type="GO" id="GO:0007129">
    <property type="term" value="P:homologous chromosome pairing at meiosis"/>
    <property type="evidence" value="ECO:0007669"/>
    <property type="project" value="TreeGrafter"/>
</dbReference>
<evidence type="ECO:0000256" key="5">
    <source>
        <dbReference type="ARBA" id="ARBA00093456"/>
    </source>
</evidence>
<keyword evidence="9" id="KW-1185">Reference proteome</keyword>
<dbReference type="RefSeq" id="XP_009060534.1">
    <property type="nucleotide sequence ID" value="XM_009062286.1"/>
</dbReference>
<sequence length="1428" mass="162385">MLLTKANLFWIGILILKTHVQQIHSILQISINLRHFNSVLFNLVSSTKKRKVRDNNYNEKSVFTELVSTCGIILKDGSANNEISIDQAMFQKNLVVAMKAHETYPETVNELLEGLQNYMSEDKRFHKVLMPTITSTDCDNARASIQDSVVRILMGVDMLQNDVMNMLLEKLPEFIGDAEYNGEKLFVPHLLLSQFRWLDRIIDCKKLSKKLIEMISITSLDIQREIITCLPEIIEDSEHATVANTLRDVLLEGNQLTVAVLDALSNLNLTSELLLEVRGSVIQTLKSVELEDLPVVIKFLLQTVTNQDSLEVRQFIGNISDLNIDILYISFYLFQASLQYMSRTSEKDCETLTLDAIKSGIHFQRTVAEAFIKAIDNVKAAGEQKVLDLFVLLILYNTSRKKTVESLFRNKIRSGCFSENFLQSSFSSYSQILRDYFTSILSLCEVLLRSPEPVVSYFACSLYKHCFLYFDSFCKQEIVSSLVTHIGSGLDSEMDSSLHILVDLVENNLKAMVPFAIFVKGVLDYLDNLSVCQIRQLYSMLSRLAFYDTDEGGMIQDDLHIIIRKQLSSSNPKYKRMGVIGAIMIVKSMAVSKNDTEELEDDIFRQVISLLQLVRNSCSNNPQSSALFMDELSSVINKGRLATNIENWISENVTSDFQDDFVVDIEEGKDWLVPLELSFGLNDEEESAIAIDLLPLIIHTSDRKKSTLPKQPRSPQPLCLSPHFRLVQICEYKQQDGNLEGIDALIGCPIYTVKRDVIDKISSLSQKEKEIICTTLFYEINWFIEMVNGFATQTDAEMKGKVICRLINITDSQRLLEKCLAETTNYIPPLANFDLEDKPQNTSTASTFKESKKSTKKQGKKLKGDKVNLDDSDETSRGSTQSEKSQVKDNKENKNKAVVSLSSYTKYFRELDIHVFTMLTTSLITKSALDSQQNTKLTEELKLQPAQLNFLLEDLVQKLSHSLLSTTNKRRTFLKTKVDKNIGYSHLDQLSSNEIIANIISLLPSLCDHLEKISSYFQKEVEDNDGVIDSINMSTDESKYMMCIFKHLLQCFLSVFSWNGFLMHCNNDILKQSLQVLISRIKTGDSTRTQSTFQELIRGSFKYLQNFSNTILNLESGVLLIKVLIVIAKKYENTELQQKIATLACDLLKREWRTVDGEREKGQKHNELLQIVIRTYIVHSEEQLSAIETLTTKGIPELIDADKNGSSNTFPSLTRNSFAVYFRVIFNQLIDSIKSISPYKQTDTKQSKMDKLIQWNMAVRIHHVLVNLLKVFDGRAILGTVLKYGRQFVEVFYRQAMPLLDSMFRFHREDVQSILKTFQLSTRTLHHLCGHTKIIKDISLTNQVPLLKKALEAFVYRVMLMLTVNKCPEAFWMGNLKNRDLQGCEILSQVSEHSSASDGGGQGKGSDEEADDVPDEDDDESEVVSIPF</sequence>
<feature type="chain" id="PRO_5004717704" description="Fanconi anemia group D2 protein" evidence="7">
    <location>
        <begin position="26"/>
        <end position="1428"/>
    </location>
</feature>
<protein>
    <recommendedName>
        <fullName evidence="10">Fanconi anemia group D2 protein</fullName>
    </recommendedName>
</protein>
<organism evidence="8 9">
    <name type="scientific">Lottia gigantea</name>
    <name type="common">Giant owl limpet</name>
    <dbReference type="NCBI Taxonomy" id="225164"/>
    <lineage>
        <taxon>Eukaryota</taxon>
        <taxon>Metazoa</taxon>
        <taxon>Spiralia</taxon>
        <taxon>Lophotrochozoa</taxon>
        <taxon>Mollusca</taxon>
        <taxon>Gastropoda</taxon>
        <taxon>Patellogastropoda</taxon>
        <taxon>Lottioidea</taxon>
        <taxon>Lottiidae</taxon>
        <taxon>Lottia</taxon>
    </lineage>
</organism>
<proteinExistence type="inferred from homology"/>
<dbReference type="SUPFAM" id="SSF48371">
    <property type="entry name" value="ARM repeat"/>
    <property type="match status" value="1"/>
</dbReference>
<dbReference type="PANTHER" id="PTHR32086">
    <property type="entry name" value="FANCONI ANEMIA GROUP D2 PROTEIN"/>
    <property type="match status" value="1"/>
</dbReference>
<evidence type="ECO:0000256" key="6">
    <source>
        <dbReference type="SAM" id="MobiDB-lite"/>
    </source>
</evidence>
<dbReference type="HOGENOM" id="CLU_002068_1_0_1"/>
<comment type="subcellular location">
    <subcellularLocation>
        <location evidence="1">Nucleus</location>
    </subcellularLocation>
</comment>
<dbReference type="GO" id="GO:1990918">
    <property type="term" value="P:double-strand break repair involved in meiotic recombination"/>
    <property type="evidence" value="ECO:0007669"/>
    <property type="project" value="TreeGrafter"/>
</dbReference>
<dbReference type="CTD" id="20232506"/>
<dbReference type="InterPro" id="IPR016024">
    <property type="entry name" value="ARM-type_fold"/>
</dbReference>
<evidence type="ECO:0000256" key="3">
    <source>
        <dbReference type="ARBA" id="ARBA00022843"/>
    </source>
</evidence>
<dbReference type="EMBL" id="KB202620">
    <property type="protein sequence ID" value="ESO88868.1"/>
    <property type="molecule type" value="Genomic_DNA"/>
</dbReference>
<dbReference type="GO" id="GO:0070182">
    <property type="term" value="F:DNA polymerase binding"/>
    <property type="evidence" value="ECO:0007669"/>
    <property type="project" value="TreeGrafter"/>
</dbReference>
<dbReference type="Proteomes" id="UP000030746">
    <property type="component" value="Unassembled WGS sequence"/>
</dbReference>
<dbReference type="GeneID" id="20232506"/>
<reference evidence="8 9" key="1">
    <citation type="journal article" date="2013" name="Nature">
        <title>Insights into bilaterian evolution from three spiralian genomes.</title>
        <authorList>
            <person name="Simakov O."/>
            <person name="Marletaz F."/>
            <person name="Cho S.J."/>
            <person name="Edsinger-Gonzales E."/>
            <person name="Havlak P."/>
            <person name="Hellsten U."/>
            <person name="Kuo D.H."/>
            <person name="Larsson T."/>
            <person name="Lv J."/>
            <person name="Arendt D."/>
            <person name="Savage R."/>
            <person name="Osoegawa K."/>
            <person name="de Jong P."/>
            <person name="Grimwood J."/>
            <person name="Chapman J.A."/>
            <person name="Shapiro H."/>
            <person name="Aerts A."/>
            <person name="Otillar R.P."/>
            <person name="Terry A.Y."/>
            <person name="Boore J.L."/>
            <person name="Grigoriev I.V."/>
            <person name="Lindberg D.R."/>
            <person name="Seaver E.C."/>
            <person name="Weisblat D.A."/>
            <person name="Putnam N.H."/>
            <person name="Rokhsar D.S."/>
        </authorList>
    </citation>
    <scope>NUCLEOTIDE SEQUENCE [LARGE SCALE GENOMIC DNA]</scope>
</reference>
<dbReference type="GO" id="GO:0031573">
    <property type="term" value="P:mitotic intra-S DNA damage checkpoint signaling"/>
    <property type="evidence" value="ECO:0007669"/>
    <property type="project" value="TreeGrafter"/>
</dbReference>
<dbReference type="GO" id="GO:0000793">
    <property type="term" value="C:condensed chromosome"/>
    <property type="evidence" value="ECO:0007669"/>
    <property type="project" value="TreeGrafter"/>
</dbReference>
<keyword evidence="7" id="KW-0732">Signal</keyword>
<gene>
    <name evidence="8" type="ORF">LOTGIDRAFT_125515</name>
</gene>
<feature type="region of interest" description="Disordered" evidence="6">
    <location>
        <begin position="837"/>
        <end position="893"/>
    </location>
</feature>
<accession>V3ZCS3</accession>
<evidence type="ECO:0000256" key="1">
    <source>
        <dbReference type="ARBA" id="ARBA00004123"/>
    </source>
</evidence>
<dbReference type="CDD" id="cd11721">
    <property type="entry name" value="FANCD2"/>
    <property type="match status" value="1"/>
</dbReference>
<dbReference type="KEGG" id="lgi:LOTGIDRAFT_125515"/>
<dbReference type="InterPro" id="IPR029448">
    <property type="entry name" value="FANCD2"/>
</dbReference>
<dbReference type="PANTHER" id="PTHR32086:SF0">
    <property type="entry name" value="FANCONI ANEMIA GROUP D2 PROTEIN"/>
    <property type="match status" value="1"/>
</dbReference>
<feature type="signal peptide" evidence="7">
    <location>
        <begin position="1"/>
        <end position="25"/>
    </location>
</feature>
<keyword evidence="2" id="KW-1017">Isopeptide bond</keyword>
<evidence type="ECO:0000256" key="4">
    <source>
        <dbReference type="ARBA" id="ARBA00023242"/>
    </source>
</evidence>
<evidence type="ECO:0000313" key="8">
    <source>
        <dbReference type="EMBL" id="ESO88868.1"/>
    </source>
</evidence>